<evidence type="ECO:0000313" key="3">
    <source>
        <dbReference type="Proteomes" id="UP000252415"/>
    </source>
</evidence>
<dbReference type="Proteomes" id="UP000252415">
    <property type="component" value="Unassembled WGS sequence"/>
</dbReference>
<organism evidence="2 3">
    <name type="scientific">Paenibacillus prosopidis</name>
    <dbReference type="NCBI Taxonomy" id="630520"/>
    <lineage>
        <taxon>Bacteria</taxon>
        <taxon>Bacillati</taxon>
        <taxon>Bacillota</taxon>
        <taxon>Bacilli</taxon>
        <taxon>Bacillales</taxon>
        <taxon>Paenibacillaceae</taxon>
        <taxon>Paenibacillus</taxon>
    </lineage>
</organism>
<dbReference type="EMBL" id="QPJD01000001">
    <property type="protein sequence ID" value="RCW51670.1"/>
    <property type="molecule type" value="Genomic_DNA"/>
</dbReference>
<evidence type="ECO:0000313" key="2">
    <source>
        <dbReference type="EMBL" id="RCW51670.1"/>
    </source>
</evidence>
<accession>A0A368W6R2</accession>
<dbReference type="OrthoDB" id="9822353at2"/>
<dbReference type="RefSeq" id="WP_114377947.1">
    <property type="nucleotide sequence ID" value="NZ_QPJD01000001.1"/>
</dbReference>
<name>A0A368W6R2_9BACL</name>
<keyword evidence="1" id="KW-1133">Transmembrane helix</keyword>
<protein>
    <submittedName>
        <fullName evidence="2">Uncharacterized protein</fullName>
    </submittedName>
</protein>
<keyword evidence="3" id="KW-1185">Reference proteome</keyword>
<reference evidence="2 3" key="1">
    <citation type="submission" date="2018-07" db="EMBL/GenBank/DDBJ databases">
        <title>Genomic Encyclopedia of Type Strains, Phase III (KMG-III): the genomes of soil and plant-associated and newly described type strains.</title>
        <authorList>
            <person name="Whitman W."/>
        </authorList>
    </citation>
    <scope>NUCLEOTIDE SEQUENCE [LARGE SCALE GENOMIC DNA]</scope>
    <source>
        <strain evidence="2 3">CECT 7506</strain>
    </source>
</reference>
<keyword evidence="1" id="KW-0812">Transmembrane</keyword>
<gene>
    <name evidence="2" type="ORF">DFP97_10110</name>
</gene>
<comment type="caution">
    <text evidence="2">The sequence shown here is derived from an EMBL/GenBank/DDBJ whole genome shotgun (WGS) entry which is preliminary data.</text>
</comment>
<sequence length="190" mass="21691">MRTFRLVPLVFAVLLIISVLLNLFQWKLNNEQSDRITNVLGESVASGRGHLIETMVNLDNAIKGEQTVMSLRETSSNMDATYRILEPTVHLHPKYSNEWLEIKKTLFDISHSQTLRKIEAAYQAEGVLTSEQKDILKQILFFLTEVRESLEAPSIRILVGGDPDFYIPSEAIQRAFRAANTIQEFLQSKQ</sequence>
<keyword evidence="1" id="KW-0472">Membrane</keyword>
<dbReference type="AlphaFoldDB" id="A0A368W6R2"/>
<evidence type="ECO:0000256" key="1">
    <source>
        <dbReference type="SAM" id="Phobius"/>
    </source>
</evidence>
<proteinExistence type="predicted"/>
<feature type="transmembrane region" description="Helical" evidence="1">
    <location>
        <begin position="6"/>
        <end position="24"/>
    </location>
</feature>